<dbReference type="InterPro" id="IPR000326">
    <property type="entry name" value="PAP2/HPO"/>
</dbReference>
<keyword evidence="6 7" id="KW-0472">Membrane</keyword>
<feature type="transmembrane region" description="Helical" evidence="7">
    <location>
        <begin position="20"/>
        <end position="46"/>
    </location>
</feature>
<keyword evidence="4" id="KW-0378">Hydrolase</keyword>
<dbReference type="Pfam" id="PF01569">
    <property type="entry name" value="PAP2"/>
    <property type="match status" value="1"/>
</dbReference>
<keyword evidence="3 7" id="KW-0812">Transmembrane</keyword>
<evidence type="ECO:0000256" key="3">
    <source>
        <dbReference type="ARBA" id="ARBA00022692"/>
    </source>
</evidence>
<organism evidence="9 10">
    <name type="scientific">Comamonas testosteroni TK102</name>
    <dbReference type="NCBI Taxonomy" id="1392005"/>
    <lineage>
        <taxon>Bacteria</taxon>
        <taxon>Pseudomonadati</taxon>
        <taxon>Pseudomonadota</taxon>
        <taxon>Betaproteobacteria</taxon>
        <taxon>Burkholderiales</taxon>
        <taxon>Comamonadaceae</taxon>
        <taxon>Comamonas</taxon>
    </lineage>
</organism>
<feature type="domain" description="Phosphatidic acid phosphatase type 2/haloperoxidase" evidence="8">
    <location>
        <begin position="56"/>
        <end position="167"/>
    </location>
</feature>
<protein>
    <submittedName>
        <fullName evidence="9">Phosphoesterase PA-phosphatase</fullName>
    </submittedName>
</protein>
<reference evidence="9 10" key="1">
    <citation type="journal article" date="2014" name="Genome Announc.">
        <title>Complete Genome Sequence of Polychlorinated Biphenyl Degrader Comamonas testosteroni TK102 (NBRC 109938).</title>
        <authorList>
            <person name="Fukuda K."/>
            <person name="Hosoyama A."/>
            <person name="Tsuchikane K."/>
            <person name="Ohji S."/>
            <person name="Yamazoe A."/>
            <person name="Fujita N."/>
            <person name="Shintani M."/>
            <person name="Kimbara K."/>
        </authorList>
    </citation>
    <scope>NUCLEOTIDE SEQUENCE [LARGE SCALE GENOMIC DNA]</scope>
    <source>
        <strain evidence="9">TK102</strain>
    </source>
</reference>
<dbReference type="InterPro" id="IPR036938">
    <property type="entry name" value="PAP2/HPO_sf"/>
</dbReference>
<dbReference type="PANTHER" id="PTHR14969:SF62">
    <property type="entry name" value="DECAPRENYLPHOSPHORYL-5-PHOSPHORIBOSE PHOSPHATASE RV3807C-RELATED"/>
    <property type="match status" value="1"/>
</dbReference>
<evidence type="ECO:0000256" key="7">
    <source>
        <dbReference type="SAM" id="Phobius"/>
    </source>
</evidence>
<dbReference type="Proteomes" id="UP000028782">
    <property type="component" value="Chromosome"/>
</dbReference>
<feature type="transmembrane region" description="Helical" evidence="7">
    <location>
        <begin position="89"/>
        <end position="112"/>
    </location>
</feature>
<feature type="transmembrane region" description="Helical" evidence="7">
    <location>
        <begin position="124"/>
        <end position="146"/>
    </location>
</feature>
<dbReference type="AlphaFoldDB" id="A0A076PV27"/>
<evidence type="ECO:0000256" key="1">
    <source>
        <dbReference type="ARBA" id="ARBA00004651"/>
    </source>
</evidence>
<dbReference type="HOGENOM" id="CLU_072573_8_2_4"/>
<feature type="transmembrane region" description="Helical" evidence="7">
    <location>
        <begin position="152"/>
        <end position="171"/>
    </location>
</feature>
<evidence type="ECO:0000259" key="8">
    <source>
        <dbReference type="SMART" id="SM00014"/>
    </source>
</evidence>
<evidence type="ECO:0000313" key="9">
    <source>
        <dbReference type="EMBL" id="AIJ49533.1"/>
    </source>
</evidence>
<dbReference type="SMART" id="SM00014">
    <property type="entry name" value="acidPPc"/>
    <property type="match status" value="1"/>
</dbReference>
<gene>
    <name evidence="9" type="ORF">O987_27410</name>
</gene>
<dbReference type="PANTHER" id="PTHR14969">
    <property type="entry name" value="SPHINGOSINE-1-PHOSPHATE PHOSPHOHYDROLASE"/>
    <property type="match status" value="1"/>
</dbReference>
<feature type="transmembrane region" description="Helical" evidence="7">
    <location>
        <begin position="58"/>
        <end position="77"/>
    </location>
</feature>
<dbReference type="SUPFAM" id="SSF48317">
    <property type="entry name" value="Acid phosphatase/Vanadium-dependent haloperoxidase"/>
    <property type="match status" value="1"/>
</dbReference>
<sequence length="191" mass="21056">MLFFDAPVFQFLNANTQSPLWWIQASRFASTWLPGLCALPVIAAMLALGKGWRRSLQLALLSMACAWVACRLIRWGLPMPRPAQLSLGMQWIAHGASASFPSMHAAGAFALAQGIHLGVGRHQRWLVVVAWFLATSVALSRVVLGVHFPSDILAGMLVGTASAVLVWRSALQIQQARRRKQLKRRLQPRIA</sequence>
<proteinExistence type="predicted"/>
<evidence type="ECO:0000256" key="6">
    <source>
        <dbReference type="ARBA" id="ARBA00023136"/>
    </source>
</evidence>
<dbReference type="RefSeq" id="WP_043375756.1">
    <property type="nucleotide sequence ID" value="NZ_CP006704.1"/>
</dbReference>
<dbReference type="Gene3D" id="1.20.144.10">
    <property type="entry name" value="Phosphatidic acid phosphatase type 2/haloperoxidase"/>
    <property type="match status" value="1"/>
</dbReference>
<dbReference type="KEGG" id="ctes:O987_27410"/>
<name>A0A076PV27_COMTE</name>
<evidence type="ECO:0000256" key="5">
    <source>
        <dbReference type="ARBA" id="ARBA00022989"/>
    </source>
</evidence>
<comment type="subcellular location">
    <subcellularLocation>
        <location evidence="1">Cell membrane</location>
        <topology evidence="1">Multi-pass membrane protein</topology>
    </subcellularLocation>
</comment>
<dbReference type="GO" id="GO:0005886">
    <property type="term" value="C:plasma membrane"/>
    <property type="evidence" value="ECO:0007669"/>
    <property type="project" value="UniProtKB-SubCell"/>
</dbReference>
<evidence type="ECO:0000256" key="4">
    <source>
        <dbReference type="ARBA" id="ARBA00022801"/>
    </source>
</evidence>
<keyword evidence="2" id="KW-1003">Cell membrane</keyword>
<evidence type="ECO:0000313" key="10">
    <source>
        <dbReference type="Proteomes" id="UP000028782"/>
    </source>
</evidence>
<accession>A0A076PV27</accession>
<dbReference type="EMBL" id="CP006704">
    <property type="protein sequence ID" value="AIJ49533.1"/>
    <property type="molecule type" value="Genomic_DNA"/>
</dbReference>
<keyword evidence="5 7" id="KW-1133">Transmembrane helix</keyword>
<dbReference type="GO" id="GO:0016787">
    <property type="term" value="F:hydrolase activity"/>
    <property type="evidence" value="ECO:0007669"/>
    <property type="project" value="UniProtKB-KW"/>
</dbReference>
<evidence type="ECO:0000256" key="2">
    <source>
        <dbReference type="ARBA" id="ARBA00022475"/>
    </source>
</evidence>